<feature type="region of interest" description="Disordered" evidence="1">
    <location>
        <begin position="73"/>
        <end position="105"/>
    </location>
</feature>
<gene>
    <name evidence="2" type="ORF">IWQ60_012624</name>
</gene>
<evidence type="ECO:0000313" key="2">
    <source>
        <dbReference type="EMBL" id="KAJ1902978.1"/>
    </source>
</evidence>
<proteinExistence type="predicted"/>
<organism evidence="2 3">
    <name type="scientific">Tieghemiomyces parasiticus</name>
    <dbReference type="NCBI Taxonomy" id="78921"/>
    <lineage>
        <taxon>Eukaryota</taxon>
        <taxon>Fungi</taxon>
        <taxon>Fungi incertae sedis</taxon>
        <taxon>Zoopagomycota</taxon>
        <taxon>Kickxellomycotina</taxon>
        <taxon>Dimargaritomycetes</taxon>
        <taxon>Dimargaritales</taxon>
        <taxon>Dimargaritaceae</taxon>
        <taxon>Tieghemiomyces</taxon>
    </lineage>
</organism>
<evidence type="ECO:0000313" key="3">
    <source>
        <dbReference type="Proteomes" id="UP001150569"/>
    </source>
</evidence>
<keyword evidence="3" id="KW-1185">Reference proteome</keyword>
<reference evidence="2" key="1">
    <citation type="submission" date="2022-07" db="EMBL/GenBank/DDBJ databases">
        <title>Phylogenomic reconstructions and comparative analyses of Kickxellomycotina fungi.</title>
        <authorList>
            <person name="Reynolds N.K."/>
            <person name="Stajich J.E."/>
            <person name="Barry K."/>
            <person name="Grigoriev I.V."/>
            <person name="Crous P."/>
            <person name="Smith M.E."/>
        </authorList>
    </citation>
    <scope>NUCLEOTIDE SEQUENCE</scope>
    <source>
        <strain evidence="2">RSA 861</strain>
    </source>
</reference>
<accession>A0A9W7ZLF8</accession>
<evidence type="ECO:0000256" key="1">
    <source>
        <dbReference type="SAM" id="MobiDB-lite"/>
    </source>
</evidence>
<dbReference type="EMBL" id="JANBPT010002287">
    <property type="protein sequence ID" value="KAJ1902978.1"/>
    <property type="molecule type" value="Genomic_DNA"/>
</dbReference>
<dbReference type="Proteomes" id="UP001150569">
    <property type="component" value="Unassembled WGS sequence"/>
</dbReference>
<name>A0A9W7ZLF8_9FUNG</name>
<feature type="compositionally biased region" description="Basic and acidic residues" evidence="1">
    <location>
        <begin position="84"/>
        <end position="100"/>
    </location>
</feature>
<sequence>MPWLNAVDWTVERDAHGEKHMVIRRGKNRDRFLIPSETTNQPVAVSMVQTPRTDIHAARYKAVNKKIKPAAAPIPDGFHLKAQPQKDKLEPTNQPDRRLTAENAHSLVVGDGGITEDEQRYFLNRLRE</sequence>
<comment type="caution">
    <text evidence="2">The sequence shown here is derived from an EMBL/GenBank/DDBJ whole genome shotgun (WGS) entry which is preliminary data.</text>
</comment>
<dbReference type="AlphaFoldDB" id="A0A9W7ZLF8"/>
<protein>
    <submittedName>
        <fullName evidence="2">Uncharacterized protein</fullName>
    </submittedName>
</protein>
<feature type="non-terminal residue" evidence="2">
    <location>
        <position position="128"/>
    </location>
</feature>
<dbReference type="OrthoDB" id="5599163at2759"/>